<feature type="short sequence motif" description="HXTX 2" evidence="2">
    <location>
        <begin position="133"/>
        <end position="136"/>
    </location>
</feature>
<keyword evidence="1 2" id="KW-0378">Hydrolase</keyword>
<dbReference type="GO" id="GO:0004113">
    <property type="term" value="F:2',3'-cyclic-nucleotide 3'-phosphodiesterase activity"/>
    <property type="evidence" value="ECO:0007669"/>
    <property type="project" value="InterPro"/>
</dbReference>
<name>A0A517YYR7_9BACT</name>
<keyword evidence="4" id="KW-0436">Ligase</keyword>
<feature type="domain" description="A-kinase anchor protein 7-like phosphoesterase" evidence="3">
    <location>
        <begin position="53"/>
        <end position="191"/>
    </location>
</feature>
<dbReference type="InterPro" id="IPR019510">
    <property type="entry name" value="AKAP7-like_phosphoesterase"/>
</dbReference>
<feature type="active site" description="Proton donor" evidence="2">
    <location>
        <position position="39"/>
    </location>
</feature>
<dbReference type="HAMAP" id="MF_01940">
    <property type="entry name" value="RNA_CPDase"/>
    <property type="match status" value="1"/>
</dbReference>
<comment type="catalytic activity">
    <reaction evidence="2">
        <text>a 3'-end 2',3'-cyclophospho-ribonucleotide-RNA + H2O = a 3'-end 2'-phospho-ribonucleotide-RNA + H(+)</text>
        <dbReference type="Rhea" id="RHEA:11828"/>
        <dbReference type="Rhea" id="RHEA-COMP:10464"/>
        <dbReference type="Rhea" id="RHEA-COMP:17353"/>
        <dbReference type="ChEBI" id="CHEBI:15377"/>
        <dbReference type="ChEBI" id="CHEBI:15378"/>
        <dbReference type="ChEBI" id="CHEBI:83064"/>
        <dbReference type="ChEBI" id="CHEBI:173113"/>
        <dbReference type="EC" id="3.1.4.58"/>
    </reaction>
</comment>
<comment type="function">
    <text evidence="2">Hydrolyzes RNA 2',3'-cyclic phosphodiester to an RNA 2'-phosphomonoester.</text>
</comment>
<proteinExistence type="inferred from homology"/>
<keyword evidence="5" id="KW-1185">Reference proteome</keyword>
<dbReference type="OrthoDB" id="9789350at2"/>
<reference evidence="4 5" key="1">
    <citation type="submission" date="2019-02" db="EMBL/GenBank/DDBJ databases">
        <title>Deep-cultivation of Planctomycetes and their phenomic and genomic characterization uncovers novel biology.</title>
        <authorList>
            <person name="Wiegand S."/>
            <person name="Jogler M."/>
            <person name="Boedeker C."/>
            <person name="Pinto D."/>
            <person name="Vollmers J."/>
            <person name="Rivas-Marin E."/>
            <person name="Kohn T."/>
            <person name="Peeters S.H."/>
            <person name="Heuer A."/>
            <person name="Rast P."/>
            <person name="Oberbeckmann S."/>
            <person name="Bunk B."/>
            <person name="Jeske O."/>
            <person name="Meyerdierks A."/>
            <person name="Storesund J.E."/>
            <person name="Kallscheuer N."/>
            <person name="Luecker S."/>
            <person name="Lage O.M."/>
            <person name="Pohl T."/>
            <person name="Merkel B.J."/>
            <person name="Hornburger P."/>
            <person name="Mueller R.-W."/>
            <person name="Bruemmer F."/>
            <person name="Labrenz M."/>
            <person name="Spormann A.M."/>
            <person name="Op den Camp H."/>
            <person name="Overmann J."/>
            <person name="Amann R."/>
            <person name="Jetten M.S.M."/>
            <person name="Mascher T."/>
            <person name="Medema M.H."/>
            <person name="Devos D.P."/>
            <person name="Kaster A.-K."/>
            <person name="Ovreas L."/>
            <person name="Rohde M."/>
            <person name="Galperin M.Y."/>
            <person name="Jogler C."/>
        </authorList>
    </citation>
    <scope>NUCLEOTIDE SEQUENCE [LARGE SCALE GENOMIC DNA]</scope>
    <source>
        <strain evidence="4 5">KS4</strain>
    </source>
</reference>
<dbReference type="PANTHER" id="PTHR35561">
    <property type="entry name" value="RNA 2',3'-CYCLIC PHOSPHODIESTERASE"/>
    <property type="match status" value="1"/>
</dbReference>
<evidence type="ECO:0000313" key="4">
    <source>
        <dbReference type="EMBL" id="QDU35373.1"/>
    </source>
</evidence>
<protein>
    <recommendedName>
        <fullName evidence="2">RNA 2',3'-cyclic phosphodiesterase</fullName>
        <shortName evidence="2">RNA 2',3'-CPDase</shortName>
        <ecNumber evidence="2">3.1.4.58</ecNumber>
    </recommendedName>
</protein>
<dbReference type="GO" id="GO:0008664">
    <property type="term" value="F:RNA 2',3'-cyclic 3'-phosphodiesterase activity"/>
    <property type="evidence" value="ECO:0007669"/>
    <property type="project" value="UniProtKB-EC"/>
</dbReference>
<dbReference type="Pfam" id="PF10469">
    <property type="entry name" value="AKAP7_NLS"/>
    <property type="match status" value="1"/>
</dbReference>
<evidence type="ECO:0000256" key="1">
    <source>
        <dbReference type="ARBA" id="ARBA00022801"/>
    </source>
</evidence>
<organism evidence="4 5">
    <name type="scientific">Poriferisphaera corsica</name>
    <dbReference type="NCBI Taxonomy" id="2528020"/>
    <lineage>
        <taxon>Bacteria</taxon>
        <taxon>Pseudomonadati</taxon>
        <taxon>Planctomycetota</taxon>
        <taxon>Phycisphaerae</taxon>
        <taxon>Phycisphaerales</taxon>
        <taxon>Phycisphaeraceae</taxon>
        <taxon>Poriferisphaera</taxon>
    </lineage>
</organism>
<feature type="active site" description="Proton acceptor" evidence="2">
    <location>
        <position position="133"/>
    </location>
</feature>
<dbReference type="EMBL" id="CP036425">
    <property type="protein sequence ID" value="QDU35373.1"/>
    <property type="molecule type" value="Genomic_DNA"/>
</dbReference>
<dbReference type="RefSeq" id="WP_145080614.1">
    <property type="nucleotide sequence ID" value="NZ_CP036425.1"/>
</dbReference>
<dbReference type="Proteomes" id="UP000317369">
    <property type="component" value="Chromosome"/>
</dbReference>
<gene>
    <name evidence="4" type="ORF">KS4_34540</name>
</gene>
<comment type="similarity">
    <text evidence="2">Belongs to the 2H phosphoesterase superfamily. ThpR family.</text>
</comment>
<feature type="short sequence motif" description="HXTX 1" evidence="2">
    <location>
        <begin position="39"/>
        <end position="42"/>
    </location>
</feature>
<dbReference type="Gene3D" id="3.90.1140.10">
    <property type="entry name" value="Cyclic phosphodiesterase"/>
    <property type="match status" value="1"/>
</dbReference>
<dbReference type="PANTHER" id="PTHR35561:SF1">
    <property type="entry name" value="RNA 2',3'-CYCLIC PHOSPHODIESTERASE"/>
    <property type="match status" value="1"/>
</dbReference>
<dbReference type="NCBIfam" id="TIGR02258">
    <property type="entry name" value="2_5_ligase"/>
    <property type="match status" value="1"/>
</dbReference>
<dbReference type="GO" id="GO:0016874">
    <property type="term" value="F:ligase activity"/>
    <property type="evidence" value="ECO:0007669"/>
    <property type="project" value="UniProtKB-KW"/>
</dbReference>
<accession>A0A517YYR7</accession>
<evidence type="ECO:0000259" key="3">
    <source>
        <dbReference type="Pfam" id="PF10469"/>
    </source>
</evidence>
<sequence length="197" mass="22450">MTRLFIAIPIELSAEAREVYSSLAALDLMVRMPSLENLHLTLRFIGEVPNALIEPIGDTLAELHDEYRFPSRCMQFESVSRFPTSRRKPARVVFLTLDEASEHYILEVSEKITSALEEMSPSIERLDRNVVPHLTLARIKDQHKAEKKVEEIIHRFSDRDLGEVQANRIELIASSLTGAGAFYTTKHEIELVSPHRS</sequence>
<dbReference type="KEGG" id="pcor:KS4_34540"/>
<dbReference type="EC" id="3.1.4.58" evidence="2"/>
<evidence type="ECO:0000256" key="2">
    <source>
        <dbReference type="HAMAP-Rule" id="MF_01940"/>
    </source>
</evidence>
<dbReference type="InterPro" id="IPR004175">
    <property type="entry name" value="RNA_CPDase"/>
</dbReference>
<dbReference type="InterPro" id="IPR009097">
    <property type="entry name" value="Cyclic_Pdiesterase"/>
</dbReference>
<dbReference type="AlphaFoldDB" id="A0A517YYR7"/>
<dbReference type="SUPFAM" id="SSF55144">
    <property type="entry name" value="LigT-like"/>
    <property type="match status" value="1"/>
</dbReference>
<evidence type="ECO:0000313" key="5">
    <source>
        <dbReference type="Proteomes" id="UP000317369"/>
    </source>
</evidence>